<accession>A0AAW1P273</accession>
<dbReference type="InterPro" id="IPR011047">
    <property type="entry name" value="Quinoprotein_ADH-like_sf"/>
</dbReference>
<evidence type="ECO:0000313" key="1">
    <source>
        <dbReference type="EMBL" id="KAK9801913.1"/>
    </source>
</evidence>
<proteinExistence type="predicted"/>
<protein>
    <recommendedName>
        <fullName evidence="3">LisH domain-containing protein</fullName>
    </recommendedName>
</protein>
<dbReference type="AlphaFoldDB" id="A0AAW1P273"/>
<organism evidence="1 2">
    <name type="scientific">Symbiochloris irregularis</name>
    <dbReference type="NCBI Taxonomy" id="706552"/>
    <lineage>
        <taxon>Eukaryota</taxon>
        <taxon>Viridiplantae</taxon>
        <taxon>Chlorophyta</taxon>
        <taxon>core chlorophytes</taxon>
        <taxon>Trebouxiophyceae</taxon>
        <taxon>Trebouxiales</taxon>
        <taxon>Trebouxiaceae</taxon>
        <taxon>Symbiochloris</taxon>
    </lineage>
</organism>
<evidence type="ECO:0008006" key="3">
    <source>
        <dbReference type="Google" id="ProtNLM"/>
    </source>
</evidence>
<sequence length="199" mass="21503">MEDARISDPEEFALLVVQQYLYENQHTAALQAVEHACGKRFVESKLPCGSQLMQMVYSKMEADAAHLPDEQVDDGRLTEAEEEALLLTAPPDIPNTPIASLQEVFNTNVISVAPWPDQEKVLVGTGDGVLHLYTFQGELLWQTAAVGKGGLLSLDLKGNRDPPLVVAGFMDGSVAVFSASNGTLLGRPQPEKLPDYVGA</sequence>
<dbReference type="Proteomes" id="UP001465755">
    <property type="component" value="Unassembled WGS sequence"/>
</dbReference>
<gene>
    <name evidence="1" type="ORF">WJX73_002867</name>
</gene>
<comment type="caution">
    <text evidence="1">The sequence shown here is derived from an EMBL/GenBank/DDBJ whole genome shotgun (WGS) entry which is preliminary data.</text>
</comment>
<dbReference type="Gene3D" id="2.130.10.10">
    <property type="entry name" value="YVTN repeat-like/Quinoprotein amine dehydrogenase"/>
    <property type="match status" value="1"/>
</dbReference>
<name>A0AAW1P273_9CHLO</name>
<evidence type="ECO:0000313" key="2">
    <source>
        <dbReference type="Proteomes" id="UP001465755"/>
    </source>
</evidence>
<keyword evidence="2" id="KW-1185">Reference proteome</keyword>
<dbReference type="InterPro" id="IPR015943">
    <property type="entry name" value="WD40/YVTN_repeat-like_dom_sf"/>
</dbReference>
<reference evidence="1 2" key="1">
    <citation type="journal article" date="2024" name="Nat. Commun.">
        <title>Phylogenomics reveals the evolutionary origins of lichenization in chlorophyte algae.</title>
        <authorList>
            <person name="Puginier C."/>
            <person name="Libourel C."/>
            <person name="Otte J."/>
            <person name="Skaloud P."/>
            <person name="Haon M."/>
            <person name="Grisel S."/>
            <person name="Petersen M."/>
            <person name="Berrin J.G."/>
            <person name="Delaux P.M."/>
            <person name="Dal Grande F."/>
            <person name="Keller J."/>
        </authorList>
    </citation>
    <scope>NUCLEOTIDE SEQUENCE [LARGE SCALE GENOMIC DNA]</scope>
    <source>
        <strain evidence="1 2">SAG 2036</strain>
    </source>
</reference>
<dbReference type="SUPFAM" id="SSF50998">
    <property type="entry name" value="Quinoprotein alcohol dehydrogenase-like"/>
    <property type="match status" value="1"/>
</dbReference>
<dbReference type="EMBL" id="JALJOQ010000074">
    <property type="protein sequence ID" value="KAK9801913.1"/>
    <property type="molecule type" value="Genomic_DNA"/>
</dbReference>